<dbReference type="InterPro" id="IPR016159">
    <property type="entry name" value="Cullin_repeat-like_dom_sf"/>
</dbReference>
<dbReference type="GO" id="GO:0000145">
    <property type="term" value="C:exocyst"/>
    <property type="evidence" value="ECO:0007669"/>
    <property type="project" value="InterPro"/>
</dbReference>
<dbReference type="Gene3D" id="1.20.1280.170">
    <property type="entry name" value="Exocyst complex component Exo70"/>
    <property type="match status" value="1"/>
</dbReference>
<feature type="transmembrane region" description="Helical" evidence="1">
    <location>
        <begin position="75"/>
        <end position="94"/>
    </location>
</feature>
<proteinExistence type="predicted"/>
<name>A0AAN9Q474_CANGL</name>
<feature type="transmembrane region" description="Helical" evidence="1">
    <location>
        <begin position="106"/>
        <end position="124"/>
    </location>
</feature>
<dbReference type="SUPFAM" id="SSF74788">
    <property type="entry name" value="Cullin repeat-like"/>
    <property type="match status" value="1"/>
</dbReference>
<feature type="transmembrane region" description="Helical" evidence="1">
    <location>
        <begin position="44"/>
        <end position="63"/>
    </location>
</feature>
<accession>A0AAN9Q474</accession>
<organism evidence="2 3">
    <name type="scientific">Canavalia gladiata</name>
    <name type="common">Sword bean</name>
    <name type="synonym">Dolichos gladiatus</name>
    <dbReference type="NCBI Taxonomy" id="3824"/>
    <lineage>
        <taxon>Eukaryota</taxon>
        <taxon>Viridiplantae</taxon>
        <taxon>Streptophyta</taxon>
        <taxon>Embryophyta</taxon>
        <taxon>Tracheophyta</taxon>
        <taxon>Spermatophyta</taxon>
        <taxon>Magnoliopsida</taxon>
        <taxon>eudicotyledons</taxon>
        <taxon>Gunneridae</taxon>
        <taxon>Pentapetalae</taxon>
        <taxon>rosids</taxon>
        <taxon>fabids</taxon>
        <taxon>Fabales</taxon>
        <taxon>Fabaceae</taxon>
        <taxon>Papilionoideae</taxon>
        <taxon>50 kb inversion clade</taxon>
        <taxon>NPAAA clade</taxon>
        <taxon>indigoferoid/millettioid clade</taxon>
        <taxon>Phaseoleae</taxon>
        <taxon>Canavalia</taxon>
    </lineage>
</organism>
<dbReference type="PANTHER" id="PTHR12542:SF180">
    <property type="entry name" value="EXOCYST SUBUNIT EXO70 FAMILY PROTEIN"/>
    <property type="match status" value="1"/>
</dbReference>
<dbReference type="Proteomes" id="UP001367508">
    <property type="component" value="Unassembled WGS sequence"/>
</dbReference>
<dbReference type="InterPro" id="IPR004140">
    <property type="entry name" value="Exo70"/>
</dbReference>
<keyword evidence="1" id="KW-0812">Transmembrane</keyword>
<dbReference type="EMBL" id="JAYMYQ010000007">
    <property type="protein sequence ID" value="KAK7321392.1"/>
    <property type="molecule type" value="Genomic_DNA"/>
</dbReference>
<dbReference type="AlphaFoldDB" id="A0AAN9Q474"/>
<evidence type="ECO:0000256" key="1">
    <source>
        <dbReference type="SAM" id="Phobius"/>
    </source>
</evidence>
<gene>
    <name evidence="2" type="ORF">VNO77_32001</name>
</gene>
<sequence>MFTTHSSDFSSESFSFQSKALADLRKNTKLTLNQILRWLMQPKVWRFVCFASSVIGLLCYALSSSFNHMFGKWNWWKILVYSVFSFIICLAVLFTKAWQHSSSLCLEAHLAFLILIITCIYSFFFDKAANGKPDAYDLISSAAFATMSLSLSRLTQCGFEIDLLYFFCGDLILQLMKIKLWLVVVGGSFSYSLIILRSSLDTLHEHLQFQDQNEVTIQVDSDSGSDSEEVNHGNDLLIMSEYRDVGFQEEAVLEKENQKLIHVVSNHFDEYLIAERQLDSDLNLVMDALPSAILTRLHKTVKLMMEAGFKEECCHVYSRCRRKFLEQCLYTLVLNELNIDNVRNSIKVCQVIVKILLPNERKLCDFVFSGFSSAADASFVKVSPEMTIVLLKIVKQLSL</sequence>
<keyword evidence="1" id="KW-1133">Transmembrane helix</keyword>
<dbReference type="PANTHER" id="PTHR12542">
    <property type="entry name" value="EXOCYST COMPLEX PROTEIN EXO70"/>
    <property type="match status" value="1"/>
</dbReference>
<protein>
    <submittedName>
        <fullName evidence="2">Uncharacterized protein</fullName>
    </submittedName>
</protein>
<evidence type="ECO:0000313" key="2">
    <source>
        <dbReference type="EMBL" id="KAK7321392.1"/>
    </source>
</evidence>
<keyword evidence="1" id="KW-0472">Membrane</keyword>
<evidence type="ECO:0000313" key="3">
    <source>
        <dbReference type="Proteomes" id="UP001367508"/>
    </source>
</evidence>
<comment type="caution">
    <text evidence="2">The sequence shown here is derived from an EMBL/GenBank/DDBJ whole genome shotgun (WGS) entry which is preliminary data.</text>
</comment>
<keyword evidence="3" id="KW-1185">Reference proteome</keyword>
<reference evidence="2 3" key="1">
    <citation type="submission" date="2024-01" db="EMBL/GenBank/DDBJ databases">
        <title>The genomes of 5 underutilized Papilionoideae crops provide insights into root nodulation and disease resistanc.</title>
        <authorList>
            <person name="Jiang F."/>
        </authorList>
    </citation>
    <scope>NUCLEOTIDE SEQUENCE [LARGE SCALE GENOMIC DNA]</scope>
    <source>
        <strain evidence="2">LVBAO_FW01</strain>
        <tissue evidence="2">Leaves</tissue>
    </source>
</reference>
<dbReference type="GO" id="GO:0006887">
    <property type="term" value="P:exocytosis"/>
    <property type="evidence" value="ECO:0007669"/>
    <property type="project" value="InterPro"/>
</dbReference>